<dbReference type="Proteomes" id="UP000009154">
    <property type="component" value="Chromosome"/>
</dbReference>
<proteinExistence type="predicted"/>
<dbReference type="eggNOG" id="COG4974">
    <property type="taxonomic scope" value="Bacteria"/>
</dbReference>
<evidence type="ECO:0000313" key="2">
    <source>
        <dbReference type="EMBL" id="AFA71774.1"/>
    </source>
</evidence>
<feature type="region of interest" description="Disordered" evidence="1">
    <location>
        <begin position="278"/>
        <end position="315"/>
    </location>
</feature>
<protein>
    <recommendedName>
        <fullName evidence="4">Integrase</fullName>
    </recommendedName>
</protein>
<evidence type="ECO:0000256" key="1">
    <source>
        <dbReference type="SAM" id="MobiDB-lite"/>
    </source>
</evidence>
<name>H6MWW8_GORPV</name>
<reference evidence="2 3" key="1">
    <citation type="journal article" date="2012" name="Appl. Environ. Microbiol.">
        <title>Involvement of two latex-clearing proteins during rubber degradation and insights into the subsequent degradation pathway revealed by the genome sequence of Gordonia polyisoprenivorans strain VH2.</title>
        <authorList>
            <person name="Hiessl S."/>
            <person name="Schuldes J."/>
            <person name="Thurmer A."/>
            <person name="Halbsguth T."/>
            <person name="Broker D."/>
            <person name="Angelov A."/>
            <person name="Liebl W."/>
            <person name="Daniel R."/>
            <person name="Steinbuchel A."/>
        </authorList>
    </citation>
    <scope>NUCLEOTIDE SEQUENCE [LARGE SCALE GENOMIC DNA]</scope>
    <source>
        <strain evidence="3">DSM 44266 / VH2</strain>
    </source>
</reference>
<dbReference type="SUPFAM" id="SSF56349">
    <property type="entry name" value="DNA breaking-rejoining enzymes"/>
    <property type="match status" value="1"/>
</dbReference>
<gene>
    <name evidence="2" type="ordered locus">GPOL_c07050</name>
</gene>
<dbReference type="HOGENOM" id="CLU_046532_0_0_11"/>
<evidence type="ECO:0008006" key="4">
    <source>
        <dbReference type="Google" id="ProtNLM"/>
    </source>
</evidence>
<dbReference type="GO" id="GO:0003677">
    <property type="term" value="F:DNA binding"/>
    <property type="evidence" value="ECO:0007669"/>
    <property type="project" value="InterPro"/>
</dbReference>
<dbReference type="InterPro" id="IPR011010">
    <property type="entry name" value="DNA_brk_join_enz"/>
</dbReference>
<dbReference type="EMBL" id="CP003119">
    <property type="protein sequence ID" value="AFA71774.1"/>
    <property type="molecule type" value="Genomic_DNA"/>
</dbReference>
<dbReference type="AlphaFoldDB" id="H6MWW8"/>
<dbReference type="KEGG" id="gpo:GPOL_c07050"/>
<sequence length="315" mass="34553">MWAGPNLPDPSHATLIAPYARWAVLRAARRRATYTSAAANSGRKRTRLAARLLNDLAEQGKTVDHLTQAALDQWTAGNRQRARGINGFVVWLTARGHLSNVTPYHVKPTPPSELGSDNEHFARITELLQEPSPFDLGDRIAGLLILLYGERLSRIRTLTTADVNVDGNTTTLTLGSHPLNLPAPLGTLIRRRATHVHGSARARVLGDAAKSYLYPGGRPHEPIHTTTLGRRLKAIGISPRIHRNHAMFALTSDLPAAVVATQFSLTIDTAWAAHGQRDQSDYLAARTASPGRRPAPRYAPLNIATPQRRRKETPR</sequence>
<dbReference type="GeneID" id="90157793"/>
<organism evidence="2 3">
    <name type="scientific">Gordonia polyisoprenivorans (strain DSM 44266 / VH2)</name>
    <dbReference type="NCBI Taxonomy" id="1112204"/>
    <lineage>
        <taxon>Bacteria</taxon>
        <taxon>Bacillati</taxon>
        <taxon>Actinomycetota</taxon>
        <taxon>Actinomycetes</taxon>
        <taxon>Mycobacteriales</taxon>
        <taxon>Gordoniaceae</taxon>
        <taxon>Gordonia</taxon>
    </lineage>
</organism>
<dbReference type="RefSeq" id="WP_014358738.1">
    <property type="nucleotide sequence ID" value="NC_016906.1"/>
</dbReference>
<accession>H6MWW8</accession>
<keyword evidence="3" id="KW-1185">Reference proteome</keyword>
<evidence type="ECO:0000313" key="3">
    <source>
        <dbReference type="Proteomes" id="UP000009154"/>
    </source>
</evidence>